<evidence type="ECO:0000256" key="1">
    <source>
        <dbReference type="SAM" id="MobiDB-lite"/>
    </source>
</evidence>
<comment type="caution">
    <text evidence="2">The sequence shown here is derived from an EMBL/GenBank/DDBJ whole genome shotgun (WGS) entry which is preliminary data.</text>
</comment>
<feature type="compositionally biased region" description="Basic residues" evidence="1">
    <location>
        <begin position="94"/>
        <end position="103"/>
    </location>
</feature>
<proteinExistence type="predicted"/>
<name>A0A5N5Q8L6_9AGAM</name>
<feature type="region of interest" description="Disordered" evidence="1">
    <location>
        <begin position="76"/>
        <end position="103"/>
    </location>
</feature>
<gene>
    <name evidence="2" type="ORF">CTheo_8431</name>
</gene>
<reference evidence="2 3" key="1">
    <citation type="journal article" date="2019" name="Fungal Biol. Biotechnol.">
        <title>Draft genome sequence of fastidious pathogen Ceratobasidium theobromae, which causes vascular-streak dieback in Theobroma cacao.</title>
        <authorList>
            <person name="Ali S.S."/>
            <person name="Asman A."/>
            <person name="Shao J."/>
            <person name="Firmansyah A.P."/>
            <person name="Susilo A.W."/>
            <person name="Rosmana A."/>
            <person name="McMahon P."/>
            <person name="Junaid M."/>
            <person name="Guest D."/>
            <person name="Kheng T.Y."/>
            <person name="Meinhardt L.W."/>
            <person name="Bailey B.A."/>
        </authorList>
    </citation>
    <scope>NUCLEOTIDE SEQUENCE [LARGE SCALE GENOMIC DNA]</scope>
    <source>
        <strain evidence="2 3">CT2</strain>
    </source>
</reference>
<keyword evidence="3" id="KW-1185">Reference proteome</keyword>
<protein>
    <submittedName>
        <fullName evidence="2">Uncharacterized protein</fullName>
    </submittedName>
</protein>
<dbReference type="AlphaFoldDB" id="A0A5N5Q8L6"/>
<evidence type="ECO:0000313" key="3">
    <source>
        <dbReference type="Proteomes" id="UP000383932"/>
    </source>
</evidence>
<evidence type="ECO:0000313" key="2">
    <source>
        <dbReference type="EMBL" id="KAB5588130.1"/>
    </source>
</evidence>
<dbReference type="Proteomes" id="UP000383932">
    <property type="component" value="Unassembled WGS sequence"/>
</dbReference>
<accession>A0A5N5Q8L6</accession>
<organism evidence="2 3">
    <name type="scientific">Ceratobasidium theobromae</name>
    <dbReference type="NCBI Taxonomy" id="1582974"/>
    <lineage>
        <taxon>Eukaryota</taxon>
        <taxon>Fungi</taxon>
        <taxon>Dikarya</taxon>
        <taxon>Basidiomycota</taxon>
        <taxon>Agaricomycotina</taxon>
        <taxon>Agaricomycetes</taxon>
        <taxon>Cantharellales</taxon>
        <taxon>Ceratobasidiaceae</taxon>
        <taxon>Ceratobasidium</taxon>
    </lineage>
</organism>
<sequence length="103" mass="11834">MLDRHPIVRPFALTLLPIRSPVRVPVRSPAPACSPSSPARVLARFELARPPAHSWQCQYDDAKNRRSDARMWQHGDVMHQHDVPTRQHDDAATRRSKRNNART</sequence>
<dbReference type="EMBL" id="SSOP01000559">
    <property type="protein sequence ID" value="KAB5588130.1"/>
    <property type="molecule type" value="Genomic_DNA"/>
</dbReference>
<feature type="compositionally biased region" description="Basic and acidic residues" evidence="1">
    <location>
        <begin position="76"/>
        <end position="93"/>
    </location>
</feature>